<organism evidence="2">
    <name type="scientific">human gut metagenome</name>
    <dbReference type="NCBI Taxonomy" id="408170"/>
    <lineage>
        <taxon>unclassified sequences</taxon>
        <taxon>metagenomes</taxon>
        <taxon>organismal metagenomes</taxon>
    </lineage>
</organism>
<comment type="caution">
    <text evidence="2">The sequence shown here is derived from an EMBL/GenBank/DDBJ whole genome shotgun (WGS) entry which is preliminary data.</text>
</comment>
<reference evidence="2" key="1">
    <citation type="submission" date="2013-12" db="EMBL/GenBank/DDBJ databases">
        <title>A Varibaculum cambriense genome reconstructed from a premature infant gut community with otherwise low bacterial novelty that shifts toward anaerobic metabolism during the third week of life.</title>
        <authorList>
            <person name="Brown C.T."/>
            <person name="Sharon I."/>
            <person name="Thomas B.C."/>
            <person name="Castelle C.J."/>
            <person name="Morowitz M.J."/>
            <person name="Banfield J.F."/>
        </authorList>
    </citation>
    <scope>NUCLEOTIDE SEQUENCE</scope>
</reference>
<dbReference type="EMBL" id="AZMM01015809">
    <property type="protein sequence ID" value="ETJ29666.1"/>
    <property type="molecule type" value="Genomic_DNA"/>
</dbReference>
<name>W1XHQ0_9ZZZZ</name>
<accession>W1XHQ0</accession>
<evidence type="ECO:0000313" key="2">
    <source>
        <dbReference type="EMBL" id="ETJ29666.1"/>
    </source>
</evidence>
<feature type="non-terminal residue" evidence="2">
    <location>
        <position position="41"/>
    </location>
</feature>
<sequence>MPCRGDFFYPGFTEFVGSLDDGGHPPASRNGHPSHVASLQR</sequence>
<dbReference type="AlphaFoldDB" id="W1XHQ0"/>
<evidence type="ECO:0000256" key="1">
    <source>
        <dbReference type="SAM" id="MobiDB-lite"/>
    </source>
</evidence>
<protein>
    <submittedName>
        <fullName evidence="2">Uncharacterized protein</fullName>
    </submittedName>
</protein>
<gene>
    <name evidence="2" type="ORF">Q604_UNBC15809G0001</name>
</gene>
<proteinExistence type="predicted"/>
<feature type="region of interest" description="Disordered" evidence="1">
    <location>
        <begin position="19"/>
        <end position="41"/>
    </location>
</feature>